<evidence type="ECO:0000256" key="2">
    <source>
        <dbReference type="ARBA" id="ARBA00006513"/>
    </source>
</evidence>
<keyword evidence="7 12" id="KW-1133">Transmembrane helix</keyword>
<evidence type="ECO:0000256" key="1">
    <source>
        <dbReference type="ARBA" id="ARBA00004651"/>
    </source>
</evidence>
<feature type="transmembrane region" description="Helical" evidence="12">
    <location>
        <begin position="756"/>
        <end position="778"/>
    </location>
</feature>
<feature type="non-terminal residue" evidence="13">
    <location>
        <position position="1"/>
    </location>
</feature>
<evidence type="ECO:0000256" key="5">
    <source>
        <dbReference type="ARBA" id="ARBA00022692"/>
    </source>
</evidence>
<keyword evidence="4" id="KW-1003">Cell membrane</keyword>
<keyword evidence="10" id="KW-0407">Ion channel</keyword>
<evidence type="ECO:0000256" key="7">
    <source>
        <dbReference type="ARBA" id="ARBA00022989"/>
    </source>
</evidence>
<dbReference type="Proteomes" id="UP001286313">
    <property type="component" value="Unassembled WGS sequence"/>
</dbReference>
<feature type="transmembrane region" description="Helical" evidence="12">
    <location>
        <begin position="682"/>
        <end position="703"/>
    </location>
</feature>
<comment type="similarity">
    <text evidence="2">Belongs to the otopetrin family.</text>
</comment>
<name>A0AAE1GGZ6_PETCI</name>
<comment type="subcellular location">
    <subcellularLocation>
        <location evidence="1">Cell membrane</location>
        <topology evidence="1">Multi-pass membrane protein</topology>
    </subcellularLocation>
</comment>
<evidence type="ECO:0000256" key="4">
    <source>
        <dbReference type="ARBA" id="ARBA00022475"/>
    </source>
</evidence>
<evidence type="ECO:0000256" key="10">
    <source>
        <dbReference type="ARBA" id="ARBA00023303"/>
    </source>
</evidence>
<feature type="transmembrane region" description="Helical" evidence="12">
    <location>
        <begin position="618"/>
        <end position="637"/>
    </location>
</feature>
<evidence type="ECO:0000313" key="13">
    <source>
        <dbReference type="EMBL" id="KAK3892530.1"/>
    </source>
</evidence>
<dbReference type="Pfam" id="PF03189">
    <property type="entry name" value="Otopetrin"/>
    <property type="match status" value="1"/>
</dbReference>
<dbReference type="InterPro" id="IPR004878">
    <property type="entry name" value="Otopetrin"/>
</dbReference>
<protein>
    <recommendedName>
        <fullName evidence="15">Otopetrin-2</fullName>
    </recommendedName>
</protein>
<feature type="region of interest" description="Disordered" evidence="11">
    <location>
        <begin position="113"/>
        <end position="147"/>
    </location>
</feature>
<dbReference type="GO" id="GO:0015252">
    <property type="term" value="F:proton channel activity"/>
    <property type="evidence" value="ECO:0007669"/>
    <property type="project" value="InterPro"/>
</dbReference>
<evidence type="ECO:0000256" key="8">
    <source>
        <dbReference type="ARBA" id="ARBA00023065"/>
    </source>
</evidence>
<proteinExistence type="inferred from homology"/>
<keyword evidence="14" id="KW-1185">Reference proteome</keyword>
<comment type="caution">
    <text evidence="13">The sequence shown here is derived from an EMBL/GenBank/DDBJ whole genome shotgun (WGS) entry which is preliminary data.</text>
</comment>
<feature type="region of interest" description="Disordered" evidence="11">
    <location>
        <begin position="313"/>
        <end position="349"/>
    </location>
</feature>
<evidence type="ECO:0000256" key="11">
    <source>
        <dbReference type="SAM" id="MobiDB-lite"/>
    </source>
</evidence>
<reference evidence="13" key="1">
    <citation type="submission" date="2023-10" db="EMBL/GenBank/DDBJ databases">
        <title>Genome assemblies of two species of porcelain crab, Petrolisthes cinctipes and Petrolisthes manimaculis (Anomura: Porcellanidae).</title>
        <authorList>
            <person name="Angst P."/>
        </authorList>
    </citation>
    <scope>NUCLEOTIDE SEQUENCE</scope>
    <source>
        <strain evidence="13">PB745_01</strain>
        <tissue evidence="13">Gill</tissue>
    </source>
</reference>
<keyword evidence="6" id="KW-0375">Hydrogen ion transport</keyword>
<gene>
    <name evidence="13" type="ORF">Pcinc_003608</name>
</gene>
<dbReference type="GO" id="GO:0005886">
    <property type="term" value="C:plasma membrane"/>
    <property type="evidence" value="ECO:0007669"/>
    <property type="project" value="UniProtKB-SubCell"/>
</dbReference>
<evidence type="ECO:0000256" key="6">
    <source>
        <dbReference type="ARBA" id="ARBA00022781"/>
    </source>
</evidence>
<feature type="transmembrane region" description="Helical" evidence="12">
    <location>
        <begin position="510"/>
        <end position="532"/>
    </location>
</feature>
<dbReference type="AlphaFoldDB" id="A0AAE1GGZ6"/>
<sequence>AADESTIPVPCRSTPHRRRKVSAPPELQQHLGGSPIQPSHVHGYHHHHQGGANPDHSGDNNKSSSSISNTPEYILSLSPQTHLSTGFYSGSDSGVPSEYSYTTVTATSTSRLQFPWTTSQPNARQLNTSSNNRPPTFYQSSDSECESVDDVQITQGRHKVSGRSGGMNNPAYTHTETTAPMVLPVGSPPPLSRISTEPIMTSPSPSIPGSSAVYGAHGRRHSHNMVLQLNLQGAPHSVPISSLHRVVQYPWYHSRVSNRGRFPVSTQTCTTILRSIYSDVGYNPPPVFQHLTGAQASPPAGIVKVVESQHHHSHNPLGEVIGAPTSVNTISPDHHHDPNTPQPTDESEKKSWFQHTLSVKHDCCGFFFVHVDVRRYVSLISRALDEAKTRQVNKDDQVHLEPTGDGQYQLRFNVPEAPRTVPQYYGFTSGRHGGSLYLKIGATVFCLGYLIHTGLNLGQKILYLTEDDPVFDDCTCTTDVVMSVLQPVYAFYQLFFIFKYSNLIINRRVVLSRFGIMHCIAASLCFWVYTIMQETLQAIFMKKSHGANYDSTTDASVATAAALMSGDDDSEEMDDDDVNPYTGSKLSGSYSTASSWSINYGCEKDTHLSDMINATTPYLYPFSIEFNILMVGLWILLWENIGKIERHTHIPSVEVTYEEDNSKSLTSNLIIYVDCHASNRGLFAGLLMTVATVISIILFFIFSSSEDQQTRDVGAYVNGISEVILLLCMLITAFIAYNSIRMLDVIKHGISSVDDILLYVCLPCIFLYAFFAMVPSIIAGSYLSVSVSILQVSQVILQTALICDGLRRCSNDQSLQHKKPGREVITYLVVTNVAMWLLQTFEIKSAEGNATLYYFYGKELWTLLSHLTLPLALFYRFHSSVCLADMWKASYEAEEAH</sequence>
<evidence type="ECO:0000313" key="14">
    <source>
        <dbReference type="Proteomes" id="UP001286313"/>
    </source>
</evidence>
<feature type="compositionally biased region" description="Polar residues" evidence="11">
    <location>
        <begin position="113"/>
        <end position="139"/>
    </location>
</feature>
<feature type="compositionally biased region" description="Low complexity" evidence="11">
    <location>
        <begin position="60"/>
        <end position="69"/>
    </location>
</feature>
<keyword evidence="3" id="KW-0813">Transport</keyword>
<evidence type="ECO:0000256" key="9">
    <source>
        <dbReference type="ARBA" id="ARBA00023136"/>
    </source>
</evidence>
<dbReference type="PANTHER" id="PTHR21522">
    <property type="entry name" value="PROTON CHANNEL OTOP"/>
    <property type="match status" value="1"/>
</dbReference>
<keyword evidence="8" id="KW-0406">Ion transport</keyword>
<feature type="transmembrane region" description="Helical" evidence="12">
    <location>
        <begin position="715"/>
        <end position="736"/>
    </location>
</feature>
<evidence type="ECO:0000256" key="3">
    <source>
        <dbReference type="ARBA" id="ARBA00022448"/>
    </source>
</evidence>
<dbReference type="EMBL" id="JAWQEG010000253">
    <property type="protein sequence ID" value="KAK3892530.1"/>
    <property type="molecule type" value="Genomic_DNA"/>
</dbReference>
<keyword evidence="9 12" id="KW-0472">Membrane</keyword>
<feature type="region of interest" description="Disordered" evidence="11">
    <location>
        <begin position="1"/>
        <end position="70"/>
    </location>
</feature>
<evidence type="ECO:0008006" key="15">
    <source>
        <dbReference type="Google" id="ProtNLM"/>
    </source>
</evidence>
<organism evidence="13 14">
    <name type="scientific">Petrolisthes cinctipes</name>
    <name type="common">Flat porcelain crab</name>
    <dbReference type="NCBI Taxonomy" id="88211"/>
    <lineage>
        <taxon>Eukaryota</taxon>
        <taxon>Metazoa</taxon>
        <taxon>Ecdysozoa</taxon>
        <taxon>Arthropoda</taxon>
        <taxon>Crustacea</taxon>
        <taxon>Multicrustacea</taxon>
        <taxon>Malacostraca</taxon>
        <taxon>Eumalacostraca</taxon>
        <taxon>Eucarida</taxon>
        <taxon>Decapoda</taxon>
        <taxon>Pleocyemata</taxon>
        <taxon>Anomura</taxon>
        <taxon>Galatheoidea</taxon>
        <taxon>Porcellanidae</taxon>
        <taxon>Petrolisthes</taxon>
    </lineage>
</organism>
<evidence type="ECO:0000256" key="12">
    <source>
        <dbReference type="SAM" id="Phobius"/>
    </source>
</evidence>
<dbReference type="PANTHER" id="PTHR21522:SF58">
    <property type="entry name" value="AGAP000074-PA"/>
    <property type="match status" value="1"/>
</dbReference>
<keyword evidence="5 12" id="KW-0812">Transmembrane</keyword>
<accession>A0AAE1GGZ6</accession>